<name>D7LGQ7_ARALL</name>
<accession>D7LGQ7</accession>
<reference evidence="2" key="1">
    <citation type="journal article" date="2011" name="Nat. Genet.">
        <title>The Arabidopsis lyrata genome sequence and the basis of rapid genome size change.</title>
        <authorList>
            <person name="Hu T.T."/>
            <person name="Pattyn P."/>
            <person name="Bakker E.G."/>
            <person name="Cao J."/>
            <person name="Cheng J.-F."/>
            <person name="Clark R.M."/>
            <person name="Fahlgren N."/>
            <person name="Fawcett J.A."/>
            <person name="Grimwood J."/>
            <person name="Gundlach H."/>
            <person name="Haberer G."/>
            <person name="Hollister J.D."/>
            <person name="Ossowski S."/>
            <person name="Ottilar R.P."/>
            <person name="Salamov A.A."/>
            <person name="Schneeberger K."/>
            <person name="Spannagl M."/>
            <person name="Wang X."/>
            <person name="Yang L."/>
            <person name="Nasrallah M.E."/>
            <person name="Bergelson J."/>
            <person name="Carrington J.C."/>
            <person name="Gaut B.S."/>
            <person name="Schmutz J."/>
            <person name="Mayer K.F.X."/>
            <person name="Van de Peer Y."/>
            <person name="Grigoriev I.V."/>
            <person name="Nordborg M."/>
            <person name="Weigel D."/>
            <person name="Guo Y.-L."/>
        </authorList>
    </citation>
    <scope>NUCLEOTIDE SEQUENCE [LARGE SCALE GENOMIC DNA]</scope>
    <source>
        <strain evidence="2">cv. MN47</strain>
    </source>
</reference>
<protein>
    <submittedName>
        <fullName evidence="1">Predicted protein</fullName>
    </submittedName>
</protein>
<dbReference type="AlphaFoldDB" id="D7LGQ7"/>
<evidence type="ECO:0000313" key="2">
    <source>
        <dbReference type="Proteomes" id="UP000008694"/>
    </source>
</evidence>
<dbReference type="Gramene" id="Al_scaffold_0004_381">
    <property type="protein sequence ID" value="Al_scaffold_0004_381"/>
    <property type="gene ID" value="Al_scaffold_0004_381"/>
</dbReference>
<organism evidence="2">
    <name type="scientific">Arabidopsis lyrata subsp. lyrata</name>
    <name type="common">Lyre-leaved rock-cress</name>
    <dbReference type="NCBI Taxonomy" id="81972"/>
    <lineage>
        <taxon>Eukaryota</taxon>
        <taxon>Viridiplantae</taxon>
        <taxon>Streptophyta</taxon>
        <taxon>Embryophyta</taxon>
        <taxon>Tracheophyta</taxon>
        <taxon>Spermatophyta</taxon>
        <taxon>Magnoliopsida</taxon>
        <taxon>eudicotyledons</taxon>
        <taxon>Gunneridae</taxon>
        <taxon>Pentapetalae</taxon>
        <taxon>rosids</taxon>
        <taxon>malvids</taxon>
        <taxon>Brassicales</taxon>
        <taxon>Brassicaceae</taxon>
        <taxon>Camelineae</taxon>
        <taxon>Arabidopsis</taxon>
    </lineage>
</organism>
<gene>
    <name evidence="1" type="ORF">ARALYDRAFT_667662</name>
</gene>
<sequence>MMVSSCLYSNCSIFTVEGRGGGDGSDVVQLLLMTLFSDGGCGADFTIEWRSLACRLKFETDMQSGARYKYEVASWGLW</sequence>
<evidence type="ECO:0000313" key="1">
    <source>
        <dbReference type="EMBL" id="EFH54976.1"/>
    </source>
</evidence>
<dbReference type="Proteomes" id="UP000008694">
    <property type="component" value="Unassembled WGS sequence"/>
</dbReference>
<dbReference type="EMBL" id="GL348716">
    <property type="protein sequence ID" value="EFH54976.1"/>
    <property type="molecule type" value="Genomic_DNA"/>
</dbReference>
<proteinExistence type="predicted"/>
<keyword evidence="2" id="KW-1185">Reference proteome</keyword>
<dbReference type="HOGENOM" id="CLU_2625333_0_0_1"/>